<dbReference type="Proteomes" id="UP001497444">
    <property type="component" value="Chromosome 3"/>
</dbReference>
<keyword evidence="5" id="KW-1133">Transmembrane helix</keyword>
<keyword evidence="2" id="KW-0349">Heme</keyword>
<dbReference type="PRINTS" id="PR00385">
    <property type="entry name" value="P450"/>
</dbReference>
<dbReference type="EMBL" id="OZ020098">
    <property type="protein sequence ID" value="CAK9269827.1"/>
    <property type="molecule type" value="Genomic_DNA"/>
</dbReference>
<dbReference type="InterPro" id="IPR017972">
    <property type="entry name" value="Cyt_P450_CS"/>
</dbReference>
<organism evidence="9 10">
    <name type="scientific">Sphagnum jensenii</name>
    <dbReference type="NCBI Taxonomy" id="128206"/>
    <lineage>
        <taxon>Eukaryota</taxon>
        <taxon>Viridiplantae</taxon>
        <taxon>Streptophyta</taxon>
        <taxon>Embryophyta</taxon>
        <taxon>Bryophyta</taxon>
        <taxon>Sphagnophytina</taxon>
        <taxon>Sphagnopsida</taxon>
        <taxon>Sphagnales</taxon>
        <taxon>Sphagnaceae</taxon>
        <taxon>Sphagnum</taxon>
    </lineage>
</organism>
<evidence type="ECO:0000313" key="10">
    <source>
        <dbReference type="Proteomes" id="UP001497444"/>
    </source>
</evidence>
<accession>A0ABP0WSH0</accession>
<keyword evidence="7" id="KW-0408">Iron</keyword>
<keyword evidence="8" id="KW-0472">Membrane</keyword>
<dbReference type="SUPFAM" id="SSF48264">
    <property type="entry name" value="Cytochrome P450"/>
    <property type="match status" value="2"/>
</dbReference>
<dbReference type="PRINTS" id="PR00463">
    <property type="entry name" value="EP450I"/>
</dbReference>
<proteinExistence type="predicted"/>
<evidence type="ECO:0000256" key="5">
    <source>
        <dbReference type="ARBA" id="ARBA00022989"/>
    </source>
</evidence>
<comment type="subcellular location">
    <subcellularLocation>
        <location evidence="1">Membrane</location>
    </subcellularLocation>
</comment>
<reference evidence="9" key="1">
    <citation type="submission" date="2024-02" db="EMBL/GenBank/DDBJ databases">
        <authorList>
            <consortium name="ELIXIR-Norway"/>
            <consortium name="Elixir Norway"/>
        </authorList>
    </citation>
    <scope>NUCLEOTIDE SEQUENCE</scope>
</reference>
<dbReference type="Gene3D" id="1.10.630.10">
    <property type="entry name" value="Cytochrome P450"/>
    <property type="match status" value="2"/>
</dbReference>
<gene>
    <name evidence="9" type="ORF">CSSPJE1EN1_LOCUS15305</name>
</gene>
<evidence type="ECO:0000256" key="7">
    <source>
        <dbReference type="ARBA" id="ARBA00023004"/>
    </source>
</evidence>
<dbReference type="InterPro" id="IPR002401">
    <property type="entry name" value="Cyt_P450_E_grp-I"/>
</dbReference>
<keyword evidence="6" id="KW-0560">Oxidoreductase</keyword>
<evidence type="ECO:0008006" key="11">
    <source>
        <dbReference type="Google" id="ProtNLM"/>
    </source>
</evidence>
<evidence type="ECO:0000256" key="2">
    <source>
        <dbReference type="ARBA" id="ARBA00022617"/>
    </source>
</evidence>
<keyword evidence="3" id="KW-0812">Transmembrane</keyword>
<sequence length="1041" mass="118916">MLAFFQNVWVAVTKHWWMPRRLRRIMEQQGWKGPPFRFLAGSVPEVLEFLNEQVSRPLAIRDFDTVPRVSPQYALFSRKYGDKCFYYLGSELRIFVTDPNLVKEIFSKPLEYSKLDVQIITSKEMVGQFSVATVNGEEWVLHRQLLDPAFHSESIKGMFSTMVRCTSSLLRTWEQKIQTGKGLVELEVSNEMRIISGDIIAHTAFNTNYEMAKQVFAKIDNLVLTMSKAFSNPLFWIPGYRLLPTATNQKIAKLKFEIDKALKQLVQGRQVVMRKGEVPFEEDLLGLMLLAFHKNGVKDMNKSKHALGLQAIADECKTFFLAGSETVALTSTWTLLLLAEYPEWQECARAEILEVCGHNINNLDAFMLTKMKTVGMILNETSRLFTIVPSFLRIATNDIQLDDIFVPKGSALEIPAHQIHRDPKLWGDDVFTFNPHRFAKGVSQACKHPQGFLPFSFGPRYCIGQNFANMELKIVLAMVLSQFQLSISPNYKHCPRFMFIQRPLYGLQLIVKSLTTLLVATVALVAVSHSVSVMVTRHWWMPRRLGHIMQQQGWKGPPFRLGVGSVPEVAEFVNKQGSSPLAIRDFDTVPTIIPQYALFSKKYGDKCFYYQGSELRIMVRDPNLVKEIFLKPFEYGKFDAKMDKSKELFGHFSLAAVNGDEWVSHRRILDPAFHMESIKGMVKTMMKCTASLLQTWEQKLKVGKGSTKLEIYNDIRMLTGDIIAYTAFSINYEKGKQMFAKVDDLVFTITKPYNNPLFWIPGYRFLPTTNNRKIAKLKFELNEGLKQLVQGRQDEVRMGKFPYGNDLLGLMLLALDKNREKDMDMSKHELSLQALVDECKTFFLGGSETTSSSLTWTLLLLAEYQEWQECARAEILEVCGCNINNLNATMITKMKIVGMILNEVSRLFPVFPFLLRTTAKDMQLGDIFVPKGITLEIPVHQIHRDPKLWGADALEFNPNRFIEGVSQACQHPQGFLPFSFGPRYCIGQNFANMELKIVVAMVLSQFQLSVSPNYKHCPRFMLSQKPFHGVQLIVKSLTTLS</sequence>
<evidence type="ECO:0000256" key="3">
    <source>
        <dbReference type="ARBA" id="ARBA00022692"/>
    </source>
</evidence>
<dbReference type="InterPro" id="IPR036396">
    <property type="entry name" value="Cyt_P450_sf"/>
</dbReference>
<evidence type="ECO:0000256" key="1">
    <source>
        <dbReference type="ARBA" id="ARBA00004370"/>
    </source>
</evidence>
<dbReference type="PANTHER" id="PTHR24282">
    <property type="entry name" value="CYTOCHROME P450 FAMILY MEMBER"/>
    <property type="match status" value="1"/>
</dbReference>
<keyword evidence="10" id="KW-1185">Reference proteome</keyword>
<dbReference type="InterPro" id="IPR050665">
    <property type="entry name" value="Cytochrome_P450_Monooxygen"/>
</dbReference>
<keyword evidence="4" id="KW-0479">Metal-binding</keyword>
<evidence type="ECO:0000256" key="4">
    <source>
        <dbReference type="ARBA" id="ARBA00022723"/>
    </source>
</evidence>
<protein>
    <recommendedName>
        <fullName evidence="11">Cytochrome P450</fullName>
    </recommendedName>
</protein>
<name>A0ABP0WSH0_9BRYO</name>
<dbReference type="PANTHER" id="PTHR24282:SF211">
    <property type="entry name" value="CYTOCHROME P450-RELATED"/>
    <property type="match status" value="1"/>
</dbReference>
<evidence type="ECO:0000313" key="9">
    <source>
        <dbReference type="EMBL" id="CAK9269827.1"/>
    </source>
</evidence>
<dbReference type="PROSITE" id="PS00086">
    <property type="entry name" value="CYTOCHROME_P450"/>
    <property type="match status" value="2"/>
</dbReference>
<evidence type="ECO:0000256" key="6">
    <source>
        <dbReference type="ARBA" id="ARBA00023002"/>
    </source>
</evidence>
<dbReference type="InterPro" id="IPR001128">
    <property type="entry name" value="Cyt_P450"/>
</dbReference>
<evidence type="ECO:0000256" key="8">
    <source>
        <dbReference type="ARBA" id="ARBA00023136"/>
    </source>
</evidence>
<dbReference type="Pfam" id="PF00067">
    <property type="entry name" value="p450"/>
    <property type="match status" value="2"/>
</dbReference>